<organism evidence="3 4">
    <name type="scientific">Paramaledivibacter caminithermalis (strain DSM 15212 / CIP 107654 / DViRD3)</name>
    <name type="common">Clostridium caminithermale</name>
    <dbReference type="NCBI Taxonomy" id="1121301"/>
    <lineage>
        <taxon>Bacteria</taxon>
        <taxon>Bacillati</taxon>
        <taxon>Bacillota</taxon>
        <taxon>Clostridia</taxon>
        <taxon>Peptostreptococcales</taxon>
        <taxon>Caminicellaceae</taxon>
        <taxon>Paramaledivibacter</taxon>
    </lineage>
</organism>
<sequence length="344" mass="39182">MKLISIDELKDGMILAEDIMGKHDILYARSGTILSEKLIRGLKKITKDFVYVVDGEEDDNKEQIIIVDKNLNKEYQRTISEFIKIFTNAKTGKEIVVGDLDETVNSLVDEIVKNNNILGRLRQIDVNEEYIYKHSINVSLISTMIGKWMNFRRDELYDIALAGLLHDIGKSQVPKEILNKTQELTEEELKALKLHTKHGYDILKKTSLTNDNIIFSALQHHERLDGKGYPLGLSGDNLNMYSKIVAVADMYDAMTSKSPKTSSFKVAEYIFQNSFGQLDPVIANIFLKNIYQFYVGNVVKLNNNKIGTVVLVNNYNPTKPLIKTSDEYIDLSVNYDYEIIDVIA</sequence>
<feature type="domain" description="HD" evidence="1">
    <location>
        <begin position="131"/>
        <end position="254"/>
    </location>
</feature>
<dbReference type="SUPFAM" id="SSF109604">
    <property type="entry name" value="HD-domain/PDEase-like"/>
    <property type="match status" value="1"/>
</dbReference>
<evidence type="ECO:0000259" key="1">
    <source>
        <dbReference type="PROSITE" id="PS51831"/>
    </source>
</evidence>
<dbReference type="STRING" id="1121301.SAMN02745912_02380"/>
<dbReference type="InterPro" id="IPR006674">
    <property type="entry name" value="HD_domain"/>
</dbReference>
<reference evidence="3 4" key="1">
    <citation type="submission" date="2016-11" db="EMBL/GenBank/DDBJ databases">
        <authorList>
            <person name="Jaros S."/>
            <person name="Januszkiewicz K."/>
            <person name="Wedrychowicz H."/>
        </authorList>
    </citation>
    <scope>NUCLEOTIDE SEQUENCE [LARGE SCALE GENOMIC DNA]</scope>
    <source>
        <strain evidence="3 4">DSM 15212</strain>
    </source>
</reference>
<dbReference type="Gene3D" id="1.10.3210.10">
    <property type="entry name" value="Hypothetical protein af1432"/>
    <property type="match status" value="1"/>
</dbReference>
<dbReference type="Pfam" id="PF13487">
    <property type="entry name" value="HD_5"/>
    <property type="match status" value="1"/>
</dbReference>
<dbReference type="EMBL" id="FRAG01000029">
    <property type="protein sequence ID" value="SHK13961.1"/>
    <property type="molecule type" value="Genomic_DNA"/>
</dbReference>
<feature type="domain" description="HD-GYP" evidence="2">
    <location>
        <begin position="109"/>
        <end position="302"/>
    </location>
</feature>
<dbReference type="InterPro" id="IPR003607">
    <property type="entry name" value="HD/PDEase_dom"/>
</dbReference>
<dbReference type="AlphaFoldDB" id="A0A1M6Q1F4"/>
<dbReference type="InterPro" id="IPR037522">
    <property type="entry name" value="HD_GYP_dom"/>
</dbReference>
<dbReference type="PROSITE" id="PS51831">
    <property type="entry name" value="HD"/>
    <property type="match status" value="1"/>
</dbReference>
<evidence type="ECO:0000313" key="3">
    <source>
        <dbReference type="EMBL" id="SHK13961.1"/>
    </source>
</evidence>
<accession>A0A1M6Q1F4</accession>
<dbReference type="PANTHER" id="PTHR43155:SF2">
    <property type="entry name" value="CYCLIC DI-GMP PHOSPHODIESTERASE PA4108"/>
    <property type="match status" value="1"/>
</dbReference>
<evidence type="ECO:0000259" key="2">
    <source>
        <dbReference type="PROSITE" id="PS51832"/>
    </source>
</evidence>
<proteinExistence type="predicted"/>
<dbReference type="Proteomes" id="UP000184465">
    <property type="component" value="Unassembled WGS sequence"/>
</dbReference>
<dbReference type="SMART" id="SM00471">
    <property type="entry name" value="HDc"/>
    <property type="match status" value="1"/>
</dbReference>
<gene>
    <name evidence="3" type="ORF">SAMN02745912_02380</name>
</gene>
<protein>
    <submittedName>
        <fullName evidence="3">HD-GYP domain, c-di-GMP phosphodiesterase class II (Or its inactivated variant)</fullName>
    </submittedName>
</protein>
<dbReference type="PROSITE" id="PS51832">
    <property type="entry name" value="HD_GYP"/>
    <property type="match status" value="1"/>
</dbReference>
<name>A0A1M6Q1F4_PARC5</name>
<dbReference type="PANTHER" id="PTHR43155">
    <property type="entry name" value="CYCLIC DI-GMP PHOSPHODIESTERASE PA4108-RELATED"/>
    <property type="match status" value="1"/>
</dbReference>
<keyword evidence="4" id="KW-1185">Reference proteome</keyword>
<dbReference type="CDD" id="cd00077">
    <property type="entry name" value="HDc"/>
    <property type="match status" value="1"/>
</dbReference>
<dbReference type="RefSeq" id="WP_073150221.1">
    <property type="nucleotide sequence ID" value="NZ_FRAG01000029.1"/>
</dbReference>
<dbReference type="OrthoDB" id="9804747at2"/>
<evidence type="ECO:0000313" key="4">
    <source>
        <dbReference type="Proteomes" id="UP000184465"/>
    </source>
</evidence>